<dbReference type="Pfam" id="PF00528">
    <property type="entry name" value="BPD_transp_1"/>
    <property type="match status" value="1"/>
</dbReference>
<evidence type="ECO:0000256" key="5">
    <source>
        <dbReference type="ARBA" id="ARBA00022692"/>
    </source>
</evidence>
<keyword evidence="6 8" id="KW-1133">Transmembrane helix</keyword>
<dbReference type="GO" id="GO:0006865">
    <property type="term" value="P:amino acid transport"/>
    <property type="evidence" value="ECO:0007669"/>
    <property type="project" value="TreeGrafter"/>
</dbReference>
<feature type="transmembrane region" description="Helical" evidence="8">
    <location>
        <begin position="20"/>
        <end position="41"/>
    </location>
</feature>
<dbReference type="InterPro" id="IPR000515">
    <property type="entry name" value="MetI-like"/>
</dbReference>
<dbReference type="Gene3D" id="1.10.3720.10">
    <property type="entry name" value="MetI-like"/>
    <property type="match status" value="1"/>
</dbReference>
<dbReference type="PANTHER" id="PTHR30614:SF10">
    <property type="entry name" value="ARGININE ABC TRANSPORTER PERMEASE PROTEIN ARTM"/>
    <property type="match status" value="1"/>
</dbReference>
<evidence type="ECO:0000256" key="2">
    <source>
        <dbReference type="ARBA" id="ARBA00022448"/>
    </source>
</evidence>
<dbReference type="AlphaFoldDB" id="A0A9W6C174"/>
<dbReference type="CDD" id="cd06150">
    <property type="entry name" value="YjgF_YER057c_UK114_like_2"/>
    <property type="match status" value="1"/>
</dbReference>
<dbReference type="CDD" id="cd06261">
    <property type="entry name" value="TM_PBP2"/>
    <property type="match status" value="1"/>
</dbReference>
<dbReference type="PROSITE" id="PS50928">
    <property type="entry name" value="ABC_TM1"/>
    <property type="match status" value="1"/>
</dbReference>
<sequence>MAVPLAVVRASRHRVLNPVVWVYTYIFRGTPLLVQTYLLYYGAGQFEFVRNSWLWDPVLSQAWWCALIAFTLNTGAYTTELLRGAIADTPKGEVEAAIATGMSKRARLSRIVLPSAFRRAIPAYSNEVIFMLHGSVVASTITLQDILGVGRWLNGRYYLAYEGLITAAVLYFIIVFAITRVFRWLERRYLRHLNRRREPIARNIAPPMGVGEGATVAEQTRDCLSRVDALLTEAGSSRRDILAATVWLAHMADYDAMNAVWDNWMPEGCAPARACGEARLAGSDLLVEVVVTAAVSA</sequence>
<dbReference type="InterPro" id="IPR006175">
    <property type="entry name" value="YjgF/YER057c/UK114"/>
</dbReference>
<dbReference type="SUPFAM" id="SSF161098">
    <property type="entry name" value="MetI-like"/>
    <property type="match status" value="1"/>
</dbReference>
<dbReference type="NCBIfam" id="TIGR01726">
    <property type="entry name" value="HEQRo_perm_3TM"/>
    <property type="match status" value="1"/>
</dbReference>
<keyword evidence="7 8" id="KW-0472">Membrane</keyword>
<dbReference type="GO" id="GO:0022857">
    <property type="term" value="F:transmembrane transporter activity"/>
    <property type="evidence" value="ECO:0007669"/>
    <property type="project" value="InterPro"/>
</dbReference>
<dbReference type="Pfam" id="PF01042">
    <property type="entry name" value="Ribonuc_L-PSP"/>
    <property type="match status" value="1"/>
</dbReference>
<evidence type="ECO:0000259" key="9">
    <source>
        <dbReference type="PROSITE" id="PS50928"/>
    </source>
</evidence>
<feature type="transmembrane region" description="Helical" evidence="8">
    <location>
        <begin position="159"/>
        <end position="182"/>
    </location>
</feature>
<dbReference type="InterPro" id="IPR010065">
    <property type="entry name" value="AA_ABC_transptr_permease_3TM"/>
</dbReference>
<comment type="subcellular location">
    <subcellularLocation>
        <location evidence="1">Cell membrane</location>
        <topology evidence="1">Multi-pass membrane protein</topology>
    </subcellularLocation>
</comment>
<accession>A0A9W6C174</accession>
<dbReference type="InterPro" id="IPR035959">
    <property type="entry name" value="RutC-like_sf"/>
</dbReference>
<name>A0A9W6C174_9CHLO</name>
<dbReference type="GO" id="GO:0043190">
    <property type="term" value="C:ATP-binding cassette (ABC) transporter complex"/>
    <property type="evidence" value="ECO:0007669"/>
    <property type="project" value="InterPro"/>
</dbReference>
<evidence type="ECO:0000256" key="6">
    <source>
        <dbReference type="ARBA" id="ARBA00022989"/>
    </source>
</evidence>
<protein>
    <recommendedName>
        <fullName evidence="9">ABC transmembrane type-1 domain-containing protein</fullName>
    </recommendedName>
</protein>
<evidence type="ECO:0000256" key="4">
    <source>
        <dbReference type="ARBA" id="ARBA00022519"/>
    </source>
</evidence>
<feature type="domain" description="ABC transmembrane type-1" evidence="9">
    <location>
        <begin position="1"/>
        <end position="182"/>
    </location>
</feature>
<dbReference type="PANTHER" id="PTHR30614">
    <property type="entry name" value="MEMBRANE COMPONENT OF AMINO ACID ABC TRANSPORTER"/>
    <property type="match status" value="1"/>
</dbReference>
<feature type="transmembrane region" description="Helical" evidence="8">
    <location>
        <begin position="61"/>
        <end position="82"/>
    </location>
</feature>
<keyword evidence="11" id="KW-1185">Reference proteome</keyword>
<dbReference type="EMBL" id="BRXU01000056">
    <property type="protein sequence ID" value="GLC61997.1"/>
    <property type="molecule type" value="Genomic_DNA"/>
</dbReference>
<proteinExistence type="predicted"/>
<keyword evidence="2" id="KW-0813">Transport</keyword>
<reference evidence="10 11" key="1">
    <citation type="journal article" date="2023" name="Commun. Biol.">
        <title>Reorganization of the ancestral sex-determining regions during the evolution of trioecy in Pleodorina starrii.</title>
        <authorList>
            <person name="Takahashi K."/>
            <person name="Suzuki S."/>
            <person name="Kawai-Toyooka H."/>
            <person name="Yamamoto K."/>
            <person name="Hamaji T."/>
            <person name="Ootsuki R."/>
            <person name="Yamaguchi H."/>
            <person name="Kawachi M."/>
            <person name="Higashiyama T."/>
            <person name="Nozaki H."/>
        </authorList>
    </citation>
    <scope>NUCLEOTIDE SEQUENCE [LARGE SCALE GENOMIC DNA]</scope>
    <source>
        <strain evidence="10 11">NIES-4479</strain>
    </source>
</reference>
<evidence type="ECO:0000256" key="1">
    <source>
        <dbReference type="ARBA" id="ARBA00004651"/>
    </source>
</evidence>
<dbReference type="InterPro" id="IPR035709">
    <property type="entry name" value="YoaB-like"/>
</dbReference>
<feature type="transmembrane region" description="Helical" evidence="8">
    <location>
        <begin position="128"/>
        <end position="147"/>
    </location>
</feature>
<comment type="caution">
    <text evidence="10">The sequence shown here is derived from an EMBL/GenBank/DDBJ whole genome shotgun (WGS) entry which is preliminary data.</text>
</comment>
<dbReference type="Proteomes" id="UP001165080">
    <property type="component" value="Unassembled WGS sequence"/>
</dbReference>
<gene>
    <name evidence="10" type="primary">PLESTB003003</name>
    <name evidence="10" type="ORF">PLESTB_001828300</name>
</gene>
<evidence type="ECO:0000256" key="3">
    <source>
        <dbReference type="ARBA" id="ARBA00022475"/>
    </source>
</evidence>
<keyword evidence="3" id="KW-1003">Cell membrane</keyword>
<evidence type="ECO:0000256" key="8">
    <source>
        <dbReference type="SAM" id="Phobius"/>
    </source>
</evidence>
<evidence type="ECO:0000313" key="11">
    <source>
        <dbReference type="Proteomes" id="UP001165080"/>
    </source>
</evidence>
<dbReference type="SUPFAM" id="SSF55298">
    <property type="entry name" value="YjgF-like"/>
    <property type="match status" value="1"/>
</dbReference>
<dbReference type="InterPro" id="IPR035906">
    <property type="entry name" value="MetI-like_sf"/>
</dbReference>
<evidence type="ECO:0000256" key="7">
    <source>
        <dbReference type="ARBA" id="ARBA00023136"/>
    </source>
</evidence>
<keyword evidence="4" id="KW-0997">Cell inner membrane</keyword>
<organism evidence="10 11">
    <name type="scientific">Pleodorina starrii</name>
    <dbReference type="NCBI Taxonomy" id="330485"/>
    <lineage>
        <taxon>Eukaryota</taxon>
        <taxon>Viridiplantae</taxon>
        <taxon>Chlorophyta</taxon>
        <taxon>core chlorophytes</taxon>
        <taxon>Chlorophyceae</taxon>
        <taxon>CS clade</taxon>
        <taxon>Chlamydomonadales</taxon>
        <taxon>Volvocaceae</taxon>
        <taxon>Pleodorina</taxon>
    </lineage>
</organism>
<dbReference type="InterPro" id="IPR043429">
    <property type="entry name" value="ArtM/GltK/GlnP/TcyL/YhdX-like"/>
</dbReference>
<dbReference type="Gene3D" id="3.30.1330.40">
    <property type="entry name" value="RutC-like"/>
    <property type="match status" value="1"/>
</dbReference>
<evidence type="ECO:0000313" key="10">
    <source>
        <dbReference type="EMBL" id="GLC61997.1"/>
    </source>
</evidence>
<keyword evidence="5 8" id="KW-0812">Transmembrane</keyword>